<dbReference type="Proteomes" id="UP001299608">
    <property type="component" value="Unassembled WGS sequence"/>
</dbReference>
<reference evidence="2" key="1">
    <citation type="submission" date="2022-01" db="EMBL/GenBank/DDBJ databases">
        <title>Collection of gut derived symbiotic bacterial strains cultured from healthy donors.</title>
        <authorList>
            <person name="Lin H."/>
            <person name="Kohout C."/>
            <person name="Waligurski E."/>
            <person name="Pamer E.G."/>
        </authorList>
    </citation>
    <scope>NUCLEOTIDE SEQUENCE</scope>
    <source>
        <strain evidence="2">DFI.6.55</strain>
    </source>
</reference>
<evidence type="ECO:0000313" key="2">
    <source>
        <dbReference type="EMBL" id="MCG4746873.1"/>
    </source>
</evidence>
<evidence type="ECO:0000313" key="3">
    <source>
        <dbReference type="Proteomes" id="UP001299608"/>
    </source>
</evidence>
<organism evidence="2 3">
    <name type="scientific">Enterocloster aldenensis</name>
    <dbReference type="NCBI Taxonomy" id="358742"/>
    <lineage>
        <taxon>Bacteria</taxon>
        <taxon>Bacillati</taxon>
        <taxon>Bacillota</taxon>
        <taxon>Clostridia</taxon>
        <taxon>Lachnospirales</taxon>
        <taxon>Lachnospiraceae</taxon>
        <taxon>Enterocloster</taxon>
    </lineage>
</organism>
<evidence type="ECO:0000256" key="1">
    <source>
        <dbReference type="SAM" id="Coils"/>
    </source>
</evidence>
<dbReference type="AlphaFoldDB" id="A0AAW5C3Y5"/>
<dbReference type="RefSeq" id="WP_238053657.1">
    <property type="nucleotide sequence ID" value="NZ_JAKNGE010000019.1"/>
</dbReference>
<keyword evidence="1" id="KW-0175">Coiled coil</keyword>
<sequence length="144" mass="17080">MDHERKELLAQKKAQLKAKQQREEIQQYKDRLTKSIEDFSQKYRYADEAEEIKLGKFISKLDFAQPGQLSIQEACPYPHENVHLCFLMGTEALFQIFIFGKYDDILHDYDEWEVFSPCLLLVDEDFIHYTYINDDGEVMESQVS</sequence>
<accession>A0AAW5C3Y5</accession>
<proteinExistence type="predicted"/>
<name>A0AAW5C3Y5_9FIRM</name>
<dbReference type="EMBL" id="JAKNGE010000019">
    <property type="protein sequence ID" value="MCG4746873.1"/>
    <property type="molecule type" value="Genomic_DNA"/>
</dbReference>
<comment type="caution">
    <text evidence="2">The sequence shown here is derived from an EMBL/GenBank/DDBJ whole genome shotgun (WGS) entry which is preliminary data.</text>
</comment>
<feature type="coiled-coil region" evidence="1">
    <location>
        <begin position="6"/>
        <end position="38"/>
    </location>
</feature>
<gene>
    <name evidence="2" type="ORF">L0N08_15725</name>
</gene>
<protein>
    <submittedName>
        <fullName evidence="2">Uncharacterized protein</fullName>
    </submittedName>
</protein>